<dbReference type="InterPro" id="IPR036928">
    <property type="entry name" value="AS_sf"/>
</dbReference>
<evidence type="ECO:0000256" key="1">
    <source>
        <dbReference type="ARBA" id="ARBA00009199"/>
    </source>
</evidence>
<evidence type="ECO:0000256" key="2">
    <source>
        <dbReference type="PIRSR" id="PIRSR001221-1"/>
    </source>
</evidence>
<dbReference type="PANTHER" id="PTHR43372:SF2">
    <property type="entry name" value="IP13792P"/>
    <property type="match status" value="1"/>
</dbReference>
<feature type="active site" description="Charge relay system" evidence="2">
    <location>
        <position position="242"/>
    </location>
</feature>
<dbReference type="InterPro" id="IPR020556">
    <property type="entry name" value="Amidase_CS"/>
</dbReference>
<dbReference type="InterPro" id="IPR052739">
    <property type="entry name" value="FAAH2"/>
</dbReference>
<feature type="active site" description="Charge relay system" evidence="2">
    <location>
        <position position="167"/>
    </location>
</feature>
<feature type="domain" description="Amidase" evidence="3">
    <location>
        <begin position="157"/>
        <end position="543"/>
    </location>
</feature>
<evidence type="ECO:0000259" key="3">
    <source>
        <dbReference type="Pfam" id="PF01425"/>
    </source>
</evidence>
<proteinExistence type="inferred from homology"/>
<dbReference type="Pfam" id="PF01425">
    <property type="entry name" value="Amidase"/>
    <property type="match status" value="1"/>
</dbReference>
<dbReference type="SUPFAM" id="SSF75304">
    <property type="entry name" value="Amidase signature (AS) enzymes"/>
    <property type="match status" value="1"/>
</dbReference>
<dbReference type="EMBL" id="JANEYG010000010">
    <property type="protein sequence ID" value="KAJ8921405.1"/>
    <property type="molecule type" value="Genomic_DNA"/>
</dbReference>
<dbReference type="Gene3D" id="3.90.1300.10">
    <property type="entry name" value="Amidase signature (AS) domain"/>
    <property type="match status" value="1"/>
</dbReference>
<feature type="active site" description="Acyl-ester intermediate" evidence="2">
    <location>
        <position position="266"/>
    </location>
</feature>
<protein>
    <recommendedName>
        <fullName evidence="3">Amidase domain-containing protein</fullName>
    </recommendedName>
</protein>
<dbReference type="PANTHER" id="PTHR43372">
    <property type="entry name" value="FATTY-ACID AMIDE HYDROLASE"/>
    <property type="match status" value="1"/>
</dbReference>
<gene>
    <name evidence="4" type="ORF">NQ315_003021</name>
</gene>
<dbReference type="InterPro" id="IPR023631">
    <property type="entry name" value="Amidase_dom"/>
</dbReference>
<comment type="caution">
    <text evidence="4">The sequence shown here is derived from an EMBL/GenBank/DDBJ whole genome shotgun (WGS) entry which is preliminary data.</text>
</comment>
<dbReference type="AlphaFoldDB" id="A0AAV8W505"/>
<name>A0AAV8W505_9CUCU</name>
<keyword evidence="5" id="KW-1185">Reference proteome</keyword>
<dbReference type="PIRSF" id="PIRSF001221">
    <property type="entry name" value="Amidase_fungi"/>
    <property type="match status" value="1"/>
</dbReference>
<sequence>MEGILTYLTSRNTVLKDFILKMSTGVVTIKIVTWMLLKSVNVLYIPLYITRLFKKSKICPAIRDEILLLPASELADKIRKQELTSEVVVKAYISRIEEVNPVINAVIEDRFKQAIEDAKYADKLVSFGTLSVEELKEKHPLLGKNQFDTVLICIQHLQLVGVPLTVKGSIEVAQMKSTSGMVTRANITAKNDAVTVKYAREAGAIPLLTSNIPELCMNWETSNKLKGTTRNPHNTTRTCGGSSGGEASLLASACSIIGIGSDIAGSLRLPAHFCGVWGHKPSPGAVSSIGHYPSCKSVEEWQASFTLGPMARYASDLKLLLEVIMEPEMRSTLLLKEPVNFKEVRVFYMKDIGSFLTSKVNSDCLDALHQVVDHFNSICYNNCKEVNLSLIKYAPELAGLSLLDIDEVDNIFEGRGEGCYKELFKYMTGRSRSTLNVVLYGVLRRLSGYLPRSMIENAKGTMKELKNEIVKLLGTDGIFVIPTCPMEAVYHGDMVRKALDSSYLFIFNALGLPVTNCPVAYTSKGLPIGVQVIGAPNCDRLTLAAAVEIEKAFGGWKPPSAANGG</sequence>
<accession>A0AAV8W505</accession>
<reference evidence="4 5" key="1">
    <citation type="journal article" date="2023" name="Insect Mol. Biol.">
        <title>Genome sequencing provides insights into the evolution of gene families encoding plant cell wall-degrading enzymes in longhorned beetles.</title>
        <authorList>
            <person name="Shin N.R."/>
            <person name="Okamura Y."/>
            <person name="Kirsch R."/>
            <person name="Pauchet Y."/>
        </authorList>
    </citation>
    <scope>NUCLEOTIDE SEQUENCE [LARGE SCALE GENOMIC DNA]</scope>
    <source>
        <strain evidence="4">EAD_L_NR</strain>
    </source>
</reference>
<dbReference type="PROSITE" id="PS00571">
    <property type="entry name" value="AMIDASES"/>
    <property type="match status" value="1"/>
</dbReference>
<dbReference type="GO" id="GO:0012505">
    <property type="term" value="C:endomembrane system"/>
    <property type="evidence" value="ECO:0007669"/>
    <property type="project" value="TreeGrafter"/>
</dbReference>
<comment type="similarity">
    <text evidence="1">Belongs to the amidase family.</text>
</comment>
<evidence type="ECO:0000313" key="4">
    <source>
        <dbReference type="EMBL" id="KAJ8921405.1"/>
    </source>
</evidence>
<organism evidence="4 5">
    <name type="scientific">Exocentrus adspersus</name>
    <dbReference type="NCBI Taxonomy" id="1586481"/>
    <lineage>
        <taxon>Eukaryota</taxon>
        <taxon>Metazoa</taxon>
        <taxon>Ecdysozoa</taxon>
        <taxon>Arthropoda</taxon>
        <taxon>Hexapoda</taxon>
        <taxon>Insecta</taxon>
        <taxon>Pterygota</taxon>
        <taxon>Neoptera</taxon>
        <taxon>Endopterygota</taxon>
        <taxon>Coleoptera</taxon>
        <taxon>Polyphaga</taxon>
        <taxon>Cucujiformia</taxon>
        <taxon>Chrysomeloidea</taxon>
        <taxon>Cerambycidae</taxon>
        <taxon>Lamiinae</taxon>
        <taxon>Acanthocinini</taxon>
        <taxon>Exocentrus</taxon>
    </lineage>
</organism>
<evidence type="ECO:0000313" key="5">
    <source>
        <dbReference type="Proteomes" id="UP001159042"/>
    </source>
</evidence>
<dbReference type="Proteomes" id="UP001159042">
    <property type="component" value="Unassembled WGS sequence"/>
</dbReference>